<dbReference type="EMBL" id="JAPQKL010000006">
    <property type="protein sequence ID" value="KAJ5124585.1"/>
    <property type="molecule type" value="Genomic_DNA"/>
</dbReference>
<evidence type="ECO:0000259" key="2">
    <source>
        <dbReference type="PROSITE" id="PS50812"/>
    </source>
</evidence>
<proteinExistence type="predicted"/>
<name>A0A9W9KXD1_9EURO</name>
<feature type="domain" description="PWWP" evidence="2">
    <location>
        <begin position="129"/>
        <end position="212"/>
    </location>
</feature>
<comment type="caution">
    <text evidence="3">The sequence shown here is derived from an EMBL/GenBank/DDBJ whole genome shotgun (WGS) entry which is preliminary data.</text>
</comment>
<evidence type="ECO:0000313" key="3">
    <source>
        <dbReference type="EMBL" id="KAJ5124585.1"/>
    </source>
</evidence>
<dbReference type="PROSITE" id="PS50812">
    <property type="entry name" value="PWWP"/>
    <property type="match status" value="1"/>
</dbReference>
<dbReference type="Proteomes" id="UP001149079">
    <property type="component" value="Unassembled WGS sequence"/>
</dbReference>
<dbReference type="GeneID" id="81408324"/>
<feature type="region of interest" description="Disordered" evidence="1">
    <location>
        <begin position="505"/>
        <end position="614"/>
    </location>
</feature>
<feature type="compositionally biased region" description="Basic and acidic residues" evidence="1">
    <location>
        <begin position="310"/>
        <end position="322"/>
    </location>
</feature>
<feature type="compositionally biased region" description="Basic residues" evidence="1">
    <location>
        <begin position="351"/>
        <end position="361"/>
    </location>
</feature>
<feature type="compositionally biased region" description="Low complexity" evidence="1">
    <location>
        <begin position="72"/>
        <end position="96"/>
    </location>
</feature>
<dbReference type="InterPro" id="IPR026093">
    <property type="entry name" value="MGARP"/>
</dbReference>
<sequence>MADDTPVSAPIDGDLPERTTENPTDSEKKSDVTSEDKPTESEVATDKKSDNAAETDKPTPSGEAPEAKADEVAAGAAPADAEAAAPAEADGTPASAKKASKNRRVSTGATQKLSRKKSQSRITHLDAKPGQTYLARLRSYAPWPAIICDEDILPPSLLESRPVTAMQPDGSYKGEYADGGRRTHERTFPVMFFETNEFAWVPNTNLTPLDPAECKDVSEKNKSRPLLNAYKVASEGHDLQYFKDLLNDHQAAIEQEEAELEAQEAEKAAAKAAKETKKGKRKSKGAETDVEMEDADDSKKAKAPSKKRKKEAETDAEADKPAKTPKTNTKLKLTTPKAPAEEPGKKTPATKTRKAPAKKGKAAPAASDEGDSADAKEPEKPIDPEDLRKKKEKESTHFPITHENPRETEQDSLYLTVLFLRHKLQKGFISRDQSPREDEMAGMAPYFDKLEKHSDLEVSIIRSTKINKVLKLIVKLAFIPRDDEFNFRHRAMNILSNWKNILDADTPGSADKEEKPAVNGSKEEEGADTPKLETEEEKEPESKAKDDVDSPMPDAEETAPEPAKEDGADKEEPAEKPTEAEEKPTEEKPTDEKPAEEKPAEEKPAEEKPVEVAA</sequence>
<feature type="region of interest" description="Disordered" evidence="1">
    <location>
        <begin position="1"/>
        <end position="125"/>
    </location>
</feature>
<evidence type="ECO:0000256" key="1">
    <source>
        <dbReference type="SAM" id="MobiDB-lite"/>
    </source>
</evidence>
<reference evidence="3" key="2">
    <citation type="journal article" date="2023" name="IMA Fungus">
        <title>Comparative genomic study of the Penicillium genus elucidates a diverse pangenome and 15 lateral gene transfer events.</title>
        <authorList>
            <person name="Petersen C."/>
            <person name="Sorensen T."/>
            <person name="Nielsen M.R."/>
            <person name="Sondergaard T.E."/>
            <person name="Sorensen J.L."/>
            <person name="Fitzpatrick D.A."/>
            <person name="Frisvad J.C."/>
            <person name="Nielsen K.L."/>
        </authorList>
    </citation>
    <scope>NUCLEOTIDE SEQUENCE</scope>
    <source>
        <strain evidence="3">IBT 22155</strain>
    </source>
</reference>
<gene>
    <name evidence="3" type="ORF">N7515_008410</name>
</gene>
<feature type="region of interest" description="Disordered" evidence="1">
    <location>
        <begin position="257"/>
        <end position="407"/>
    </location>
</feature>
<keyword evidence="4" id="KW-1185">Reference proteome</keyword>
<dbReference type="OrthoDB" id="62853at2759"/>
<feature type="compositionally biased region" description="Low complexity" evidence="1">
    <location>
        <begin position="324"/>
        <end position="338"/>
    </location>
</feature>
<dbReference type="Pfam" id="PF00855">
    <property type="entry name" value="PWWP"/>
    <property type="match status" value="1"/>
</dbReference>
<reference evidence="3" key="1">
    <citation type="submission" date="2022-11" db="EMBL/GenBank/DDBJ databases">
        <authorList>
            <person name="Petersen C."/>
        </authorList>
    </citation>
    <scope>NUCLEOTIDE SEQUENCE</scope>
    <source>
        <strain evidence="3">IBT 22155</strain>
    </source>
</reference>
<dbReference type="AlphaFoldDB" id="A0A9W9KXD1"/>
<dbReference type="PANTHER" id="PTHR22910">
    <property type="entry name" value="PROTEIN MGARP"/>
    <property type="match status" value="1"/>
</dbReference>
<accession>A0A9W9KXD1</accession>
<feature type="compositionally biased region" description="Basic and acidic residues" evidence="1">
    <location>
        <begin position="373"/>
        <end position="396"/>
    </location>
</feature>
<dbReference type="PANTHER" id="PTHR22910:SF6">
    <property type="entry name" value="PROTEIN MGARP"/>
    <property type="match status" value="1"/>
</dbReference>
<dbReference type="InterPro" id="IPR000313">
    <property type="entry name" value="PWWP_dom"/>
</dbReference>
<evidence type="ECO:0000313" key="4">
    <source>
        <dbReference type="Proteomes" id="UP001149079"/>
    </source>
</evidence>
<feature type="compositionally biased region" description="Basic and acidic residues" evidence="1">
    <location>
        <begin position="510"/>
        <end position="533"/>
    </location>
</feature>
<dbReference type="Gene3D" id="2.30.30.140">
    <property type="match status" value="1"/>
</dbReference>
<organism evidence="3 4">
    <name type="scientific">Penicillium bovifimosum</name>
    <dbReference type="NCBI Taxonomy" id="126998"/>
    <lineage>
        <taxon>Eukaryota</taxon>
        <taxon>Fungi</taxon>
        <taxon>Dikarya</taxon>
        <taxon>Ascomycota</taxon>
        <taxon>Pezizomycotina</taxon>
        <taxon>Eurotiomycetes</taxon>
        <taxon>Eurotiomycetidae</taxon>
        <taxon>Eurotiales</taxon>
        <taxon>Aspergillaceae</taxon>
        <taxon>Penicillium</taxon>
    </lineage>
</organism>
<protein>
    <recommendedName>
        <fullName evidence="2">PWWP domain-containing protein</fullName>
    </recommendedName>
</protein>
<feature type="compositionally biased region" description="Basic and acidic residues" evidence="1">
    <location>
        <begin position="264"/>
        <end position="276"/>
    </location>
</feature>
<feature type="compositionally biased region" description="Basic and acidic residues" evidence="1">
    <location>
        <begin position="562"/>
        <end position="614"/>
    </location>
</feature>
<dbReference type="SUPFAM" id="SSF63748">
    <property type="entry name" value="Tudor/PWWP/MBT"/>
    <property type="match status" value="1"/>
</dbReference>
<dbReference type="SMART" id="SM00293">
    <property type="entry name" value="PWWP"/>
    <property type="match status" value="1"/>
</dbReference>
<feature type="compositionally biased region" description="Basic and acidic residues" evidence="1">
    <location>
        <begin position="15"/>
        <end position="57"/>
    </location>
</feature>
<dbReference type="GO" id="GO:0005739">
    <property type="term" value="C:mitochondrion"/>
    <property type="evidence" value="ECO:0007669"/>
    <property type="project" value="InterPro"/>
</dbReference>
<dbReference type="RefSeq" id="XP_056518984.1">
    <property type="nucleotide sequence ID" value="XM_056669154.1"/>
</dbReference>